<name>A0ABQ6GZN4_9GAMM</name>
<organism evidence="2 3">
    <name type="scientific">Thalassotalea insulae</name>
    <dbReference type="NCBI Taxonomy" id="2056778"/>
    <lineage>
        <taxon>Bacteria</taxon>
        <taxon>Pseudomonadati</taxon>
        <taxon>Pseudomonadota</taxon>
        <taxon>Gammaproteobacteria</taxon>
        <taxon>Alteromonadales</taxon>
        <taxon>Colwelliaceae</taxon>
        <taxon>Thalassotalea</taxon>
    </lineage>
</organism>
<comment type="caution">
    <text evidence="2">The sequence shown here is derived from an EMBL/GenBank/DDBJ whole genome shotgun (WGS) entry which is preliminary data.</text>
</comment>
<protein>
    <submittedName>
        <fullName evidence="2">Uncharacterized protein</fullName>
    </submittedName>
</protein>
<gene>
    <name evidence="2" type="ORF">tinsulaeT_35650</name>
</gene>
<feature type="transmembrane region" description="Helical" evidence="1">
    <location>
        <begin position="23"/>
        <end position="42"/>
    </location>
</feature>
<sequence length="151" mass="17592">MTYNSSEMIKTFDYEKVDLFEHFYHGKYLFLLGGVSFIGGWLRGAPFDWLLVVGGTILFTVLLFWLGWIDKNIFPVISTYESGISVNYKKNTIFYKWSEISELSEAPDSDGDDEIDKKGFYLRMKNGDEYTVLKRINGYLELFEALKDKVE</sequence>
<reference evidence="2 3" key="1">
    <citation type="submission" date="2023-03" db="EMBL/GenBank/DDBJ databases">
        <title>Draft genome sequence of Thalassotalea insulae KCTC 62186T.</title>
        <authorList>
            <person name="Sawabe T."/>
        </authorList>
    </citation>
    <scope>NUCLEOTIDE SEQUENCE [LARGE SCALE GENOMIC DNA]</scope>
    <source>
        <strain evidence="2 3">KCTC 62186</strain>
    </source>
</reference>
<accession>A0ABQ6GZN4</accession>
<proteinExistence type="predicted"/>
<evidence type="ECO:0000313" key="2">
    <source>
        <dbReference type="EMBL" id="GLX80225.1"/>
    </source>
</evidence>
<dbReference type="EMBL" id="BSST01000001">
    <property type="protein sequence ID" value="GLX80225.1"/>
    <property type="molecule type" value="Genomic_DNA"/>
</dbReference>
<evidence type="ECO:0000313" key="3">
    <source>
        <dbReference type="Proteomes" id="UP001157186"/>
    </source>
</evidence>
<keyword evidence="3" id="KW-1185">Reference proteome</keyword>
<keyword evidence="1" id="KW-0472">Membrane</keyword>
<keyword evidence="1" id="KW-0812">Transmembrane</keyword>
<dbReference type="Proteomes" id="UP001157186">
    <property type="component" value="Unassembled WGS sequence"/>
</dbReference>
<evidence type="ECO:0000256" key="1">
    <source>
        <dbReference type="SAM" id="Phobius"/>
    </source>
</evidence>
<feature type="transmembrane region" description="Helical" evidence="1">
    <location>
        <begin position="49"/>
        <end position="68"/>
    </location>
</feature>
<keyword evidence="1" id="KW-1133">Transmembrane helix</keyword>